<proteinExistence type="predicted"/>
<dbReference type="EMBL" id="JBBWRZ010000002">
    <property type="protein sequence ID" value="KAK8243609.1"/>
    <property type="molecule type" value="Genomic_DNA"/>
</dbReference>
<comment type="caution">
    <text evidence="1">The sequence shown here is derived from an EMBL/GenBank/DDBJ whole genome shotgun (WGS) entry which is preliminary data.</text>
</comment>
<reference evidence="1 2" key="1">
    <citation type="submission" date="2024-04" db="EMBL/GenBank/DDBJ databases">
        <title>Phyllosticta paracitricarpa is synonymous to the EU quarantine fungus P. citricarpa based on phylogenomic analyses.</title>
        <authorList>
            <consortium name="Lawrence Berkeley National Laboratory"/>
            <person name="Van Ingen-Buijs V.A."/>
            <person name="Van Westerhoven A.C."/>
            <person name="Haridas S."/>
            <person name="Skiadas P."/>
            <person name="Martin F."/>
            <person name="Groenewald J.Z."/>
            <person name="Crous P.W."/>
            <person name="Seidl M.F."/>
        </authorList>
    </citation>
    <scope>NUCLEOTIDE SEQUENCE [LARGE SCALE GENOMIC DNA]</scope>
    <source>
        <strain evidence="1 2">CBS 123374</strain>
    </source>
</reference>
<protein>
    <submittedName>
        <fullName evidence="1">Uncharacterized protein</fullName>
    </submittedName>
</protein>
<accession>A0ABR1YZ57</accession>
<gene>
    <name evidence="1" type="ORF">HDK90DRAFT_127857</name>
</gene>
<organism evidence="1 2">
    <name type="scientific">Phyllosticta capitalensis</name>
    <dbReference type="NCBI Taxonomy" id="121624"/>
    <lineage>
        <taxon>Eukaryota</taxon>
        <taxon>Fungi</taxon>
        <taxon>Dikarya</taxon>
        <taxon>Ascomycota</taxon>
        <taxon>Pezizomycotina</taxon>
        <taxon>Dothideomycetes</taxon>
        <taxon>Dothideomycetes incertae sedis</taxon>
        <taxon>Botryosphaeriales</taxon>
        <taxon>Phyllostictaceae</taxon>
        <taxon>Phyllosticta</taxon>
    </lineage>
</organism>
<dbReference type="Proteomes" id="UP001492380">
    <property type="component" value="Unassembled WGS sequence"/>
</dbReference>
<evidence type="ECO:0000313" key="2">
    <source>
        <dbReference type="Proteomes" id="UP001492380"/>
    </source>
</evidence>
<name>A0ABR1YZ57_9PEZI</name>
<evidence type="ECO:0000313" key="1">
    <source>
        <dbReference type="EMBL" id="KAK8243609.1"/>
    </source>
</evidence>
<keyword evidence="2" id="KW-1185">Reference proteome</keyword>
<sequence>MSAQRPDTFCKQPFNAFRLFECSCIQWALRGWRLPDAPNAQVLRSSSVPDPSHKRFPPPASENFDVGSQLPAGIYRLWQVQSENGSSNLRKIKTNAKITTRRAEPLVQGLHRGENRGIPRDSTALSLHRLCFDFEIFHQDEDLASNGTHRTKLWVFLTDGTCIGGASRARNSPTPCPLSFGSLSSLILSNILCLILPAKRLTAIRATNEVSTKCNAANGPGNTVKGYPEFDSAEITSLRRDCYKRIYRTKKILQRKYVQIDKGVCSVSTVSGATAAVPSCRLGAPQMWQSVSAHFIASGMSKSERQIFNSDEVEIQVLLAVSVRKVERGLPSIYTYI</sequence>